<keyword evidence="3" id="KW-1185">Reference proteome</keyword>
<name>A0ABN0YDI3_9ACTN</name>
<feature type="signal peptide" evidence="1">
    <location>
        <begin position="1"/>
        <end position="31"/>
    </location>
</feature>
<evidence type="ECO:0000313" key="2">
    <source>
        <dbReference type="EMBL" id="GAA0391464.1"/>
    </source>
</evidence>
<accession>A0ABN0YDI3</accession>
<dbReference type="EMBL" id="BAAABX010000009">
    <property type="protein sequence ID" value="GAA0391464.1"/>
    <property type="molecule type" value="Genomic_DNA"/>
</dbReference>
<reference evidence="2 3" key="1">
    <citation type="journal article" date="2019" name="Int. J. Syst. Evol. Microbiol.">
        <title>The Global Catalogue of Microorganisms (GCM) 10K type strain sequencing project: providing services to taxonomists for standard genome sequencing and annotation.</title>
        <authorList>
            <consortium name="The Broad Institute Genomics Platform"/>
            <consortium name="The Broad Institute Genome Sequencing Center for Infectious Disease"/>
            <person name="Wu L."/>
            <person name="Ma J."/>
        </authorList>
    </citation>
    <scope>NUCLEOTIDE SEQUENCE [LARGE SCALE GENOMIC DNA]</scope>
    <source>
        <strain evidence="2 3">JCM 4788</strain>
    </source>
</reference>
<sequence length="189" mass="20284">MVSNTGKRATATSVVGICSAIMMLGAGPAEAAIRPGVTTTAEIRNSSNEIKTSLVGLDTRGRDGCASSALFTAQVRWHLGKVTASSIEIKSFDLEAKGLRKTAIQGMSVSNGAHAGVWRTTWRPAPYEPSGWNKRNYVINKNVSTNASKPIQLNVNFNMTQARSGEPVACYGQSNFLFQLKPGRYTTND</sequence>
<feature type="chain" id="PRO_5047474349" description="DNRLRE domain-containing protein" evidence="1">
    <location>
        <begin position="32"/>
        <end position="189"/>
    </location>
</feature>
<evidence type="ECO:0000313" key="3">
    <source>
        <dbReference type="Proteomes" id="UP001500879"/>
    </source>
</evidence>
<organism evidence="2 3">
    <name type="scientific">Streptomyces luteireticuli</name>
    <dbReference type="NCBI Taxonomy" id="173858"/>
    <lineage>
        <taxon>Bacteria</taxon>
        <taxon>Bacillati</taxon>
        <taxon>Actinomycetota</taxon>
        <taxon>Actinomycetes</taxon>
        <taxon>Kitasatosporales</taxon>
        <taxon>Streptomycetaceae</taxon>
        <taxon>Streptomyces</taxon>
    </lineage>
</organism>
<dbReference type="Proteomes" id="UP001500879">
    <property type="component" value="Unassembled WGS sequence"/>
</dbReference>
<keyword evidence="1" id="KW-0732">Signal</keyword>
<evidence type="ECO:0008006" key="4">
    <source>
        <dbReference type="Google" id="ProtNLM"/>
    </source>
</evidence>
<gene>
    <name evidence="2" type="ORF">GCM10010357_10190</name>
</gene>
<evidence type="ECO:0000256" key="1">
    <source>
        <dbReference type="SAM" id="SignalP"/>
    </source>
</evidence>
<comment type="caution">
    <text evidence="2">The sequence shown here is derived from an EMBL/GenBank/DDBJ whole genome shotgun (WGS) entry which is preliminary data.</text>
</comment>
<protein>
    <recommendedName>
        <fullName evidence="4">DNRLRE domain-containing protein</fullName>
    </recommendedName>
</protein>
<proteinExistence type="predicted"/>